<dbReference type="InterPro" id="IPR005119">
    <property type="entry name" value="LysR_subst-bd"/>
</dbReference>
<dbReference type="EMBL" id="CP003075">
    <property type="protein sequence ID" value="AEQ52383.1"/>
    <property type="molecule type" value="Genomic_DNA"/>
</dbReference>
<keyword evidence="7" id="KW-1185">Reference proteome</keyword>
<keyword evidence="4" id="KW-0804">Transcription</keyword>
<keyword evidence="3" id="KW-0238">DNA-binding</keyword>
<dbReference type="InterPro" id="IPR050950">
    <property type="entry name" value="HTH-type_LysR_regulators"/>
</dbReference>
<dbReference type="Gene3D" id="3.40.190.290">
    <property type="match status" value="1"/>
</dbReference>
<accession>G4R8D9</accession>
<organism evidence="6 7">
    <name type="scientific">Pelagibacterium halotolerans (strain DSM 22347 / JCM 15775 / CGMCC 1.7692 / B2)</name>
    <dbReference type="NCBI Taxonomy" id="1082931"/>
    <lineage>
        <taxon>Bacteria</taxon>
        <taxon>Pseudomonadati</taxon>
        <taxon>Pseudomonadota</taxon>
        <taxon>Alphaproteobacteria</taxon>
        <taxon>Hyphomicrobiales</taxon>
        <taxon>Devosiaceae</taxon>
        <taxon>Pelagibacterium</taxon>
    </lineage>
</organism>
<dbReference type="GO" id="GO:0003677">
    <property type="term" value="F:DNA binding"/>
    <property type="evidence" value="ECO:0007669"/>
    <property type="project" value="UniProtKB-KW"/>
</dbReference>
<evidence type="ECO:0000256" key="4">
    <source>
        <dbReference type="ARBA" id="ARBA00023163"/>
    </source>
</evidence>
<proteinExistence type="inferred from homology"/>
<sequence length="318" mass="35053">MDTKSLRYFVQVVRSKSFSKAATELRIAQPAISRQVQKLEHELGTQLLHRHGKGVELTKAGFMLMERAEAVLSLLEQTRDHIAGGNELAVGNVVLGLPPMAGAQLAPPIVEYYRRTWPQIALHLLEGGSNSLHEWILDRRIDLAVLHNPVPLDDLDIEPILYENTVLVGPGRKAHGSLPRIGASISVGEMSDLPLIMPALPHANRRLLENAAAQFGVHLNFKTEVDSIGLIKAMIRYGLGFTVATYSSVQKDVALGEMQAYPIDKPPLVSTLAIVRRREMRGSWLTNELAATVRRTLSDLIGAGEWKGGQMHRHGDVE</sequence>
<feature type="domain" description="HTH lysR-type" evidence="5">
    <location>
        <begin position="1"/>
        <end position="58"/>
    </location>
</feature>
<dbReference type="eggNOG" id="COG0583">
    <property type="taxonomic scope" value="Bacteria"/>
</dbReference>
<dbReference type="PROSITE" id="PS50931">
    <property type="entry name" value="HTH_LYSR"/>
    <property type="match status" value="1"/>
</dbReference>
<dbReference type="HOGENOM" id="CLU_039613_6_5_5"/>
<dbReference type="AlphaFoldDB" id="G4R8D9"/>
<dbReference type="SUPFAM" id="SSF46785">
    <property type="entry name" value="Winged helix' DNA-binding domain"/>
    <property type="match status" value="1"/>
</dbReference>
<dbReference type="Proteomes" id="UP000008850">
    <property type="component" value="Chromosome"/>
</dbReference>
<evidence type="ECO:0000256" key="1">
    <source>
        <dbReference type="ARBA" id="ARBA00009437"/>
    </source>
</evidence>
<dbReference type="InterPro" id="IPR036388">
    <property type="entry name" value="WH-like_DNA-bd_sf"/>
</dbReference>
<dbReference type="FunFam" id="1.10.10.10:FF:000001">
    <property type="entry name" value="LysR family transcriptional regulator"/>
    <property type="match status" value="1"/>
</dbReference>
<dbReference type="PRINTS" id="PR00039">
    <property type="entry name" value="HTHLYSR"/>
</dbReference>
<dbReference type="RefSeq" id="WP_014131532.1">
    <property type="nucleotide sequence ID" value="NC_016078.1"/>
</dbReference>
<dbReference type="GO" id="GO:0005829">
    <property type="term" value="C:cytosol"/>
    <property type="evidence" value="ECO:0007669"/>
    <property type="project" value="TreeGrafter"/>
</dbReference>
<dbReference type="KEGG" id="phl:KKY_2374"/>
<name>G4R8D9_PELHB</name>
<evidence type="ECO:0000256" key="2">
    <source>
        <dbReference type="ARBA" id="ARBA00023015"/>
    </source>
</evidence>
<dbReference type="Gene3D" id="1.10.10.10">
    <property type="entry name" value="Winged helix-like DNA-binding domain superfamily/Winged helix DNA-binding domain"/>
    <property type="match status" value="1"/>
</dbReference>
<dbReference type="STRING" id="1082931.KKY_2374"/>
<evidence type="ECO:0000259" key="5">
    <source>
        <dbReference type="PROSITE" id="PS50931"/>
    </source>
</evidence>
<dbReference type="SUPFAM" id="SSF53850">
    <property type="entry name" value="Periplasmic binding protein-like II"/>
    <property type="match status" value="1"/>
</dbReference>
<dbReference type="PANTHER" id="PTHR30419">
    <property type="entry name" value="HTH-TYPE TRANSCRIPTIONAL REGULATOR YBHD"/>
    <property type="match status" value="1"/>
</dbReference>
<protein>
    <submittedName>
        <fullName evidence="6">Transcriptional regulator, LysR family</fullName>
    </submittedName>
</protein>
<dbReference type="InterPro" id="IPR036390">
    <property type="entry name" value="WH_DNA-bd_sf"/>
</dbReference>
<dbReference type="Pfam" id="PF00126">
    <property type="entry name" value="HTH_1"/>
    <property type="match status" value="1"/>
</dbReference>
<comment type="similarity">
    <text evidence="1">Belongs to the LysR transcriptional regulatory family.</text>
</comment>
<keyword evidence="2" id="KW-0805">Transcription regulation</keyword>
<dbReference type="PANTHER" id="PTHR30419:SF8">
    <property type="entry name" value="NITROGEN ASSIMILATION TRANSCRIPTIONAL ACTIVATOR-RELATED"/>
    <property type="match status" value="1"/>
</dbReference>
<gene>
    <name evidence="6" type="ordered locus">KKY_2374</name>
</gene>
<dbReference type="InterPro" id="IPR000847">
    <property type="entry name" value="LysR_HTH_N"/>
</dbReference>
<evidence type="ECO:0000313" key="6">
    <source>
        <dbReference type="EMBL" id="AEQ52383.1"/>
    </source>
</evidence>
<reference evidence="6 7" key="1">
    <citation type="journal article" date="2012" name="J. Bacteriol.">
        <title>Complete genome sequence of Pelagibacterium halotolerans B2T.</title>
        <authorList>
            <person name="Huo Y.Y."/>
            <person name="Cheng H."/>
            <person name="Han X.F."/>
            <person name="Jiang X.W."/>
            <person name="Sun C."/>
            <person name="Zhang X.Q."/>
            <person name="Zhu X.F."/>
            <person name="Liu Y.F."/>
            <person name="Li P.F."/>
            <person name="Ni P.X."/>
            <person name="Wu M."/>
        </authorList>
    </citation>
    <scope>NUCLEOTIDE SEQUENCE [LARGE SCALE GENOMIC DNA]</scope>
    <source>
        <strain evidence="7">DSM 22347 / JCM 15775 / CGMCC 1.7692 / B2</strain>
    </source>
</reference>
<dbReference type="Pfam" id="PF03466">
    <property type="entry name" value="LysR_substrate"/>
    <property type="match status" value="1"/>
</dbReference>
<evidence type="ECO:0000256" key="3">
    <source>
        <dbReference type="ARBA" id="ARBA00023125"/>
    </source>
</evidence>
<evidence type="ECO:0000313" key="7">
    <source>
        <dbReference type="Proteomes" id="UP000008850"/>
    </source>
</evidence>
<dbReference type="GO" id="GO:0003700">
    <property type="term" value="F:DNA-binding transcription factor activity"/>
    <property type="evidence" value="ECO:0007669"/>
    <property type="project" value="InterPro"/>
</dbReference>